<evidence type="ECO:0000313" key="7">
    <source>
        <dbReference type="EMBL" id="QHJ12074.1"/>
    </source>
</evidence>
<reference evidence="7 8" key="1">
    <citation type="submission" date="2019-12" db="EMBL/GenBank/DDBJ databases">
        <title>Genome sequencing and assembly of endphytes of Porphyra tenera.</title>
        <authorList>
            <person name="Park J.M."/>
            <person name="Shin R."/>
            <person name="Jo S.H."/>
        </authorList>
    </citation>
    <scope>NUCLEOTIDE SEQUENCE [LARGE SCALE GENOMIC DNA]</scope>
    <source>
        <strain evidence="7 8">GPM4</strain>
    </source>
</reference>
<evidence type="ECO:0000256" key="3">
    <source>
        <dbReference type="ARBA" id="ARBA00023125"/>
    </source>
</evidence>
<dbReference type="Gene3D" id="3.40.190.10">
    <property type="entry name" value="Periplasmic binding protein-like II"/>
    <property type="match status" value="2"/>
</dbReference>
<keyword evidence="8" id="KW-1185">Reference proteome</keyword>
<dbReference type="InterPro" id="IPR000847">
    <property type="entry name" value="LysR_HTH_N"/>
</dbReference>
<dbReference type="Gene3D" id="1.10.10.10">
    <property type="entry name" value="Winged helix-like DNA-binding domain superfamily/Winged helix DNA-binding domain"/>
    <property type="match status" value="1"/>
</dbReference>
<dbReference type="InterPro" id="IPR036390">
    <property type="entry name" value="WH_DNA-bd_sf"/>
</dbReference>
<name>A0A857JNB5_9ALTE</name>
<keyword evidence="4" id="KW-0010">Activator</keyword>
<keyword evidence="2" id="KW-0805">Transcription regulation</keyword>
<dbReference type="PANTHER" id="PTHR30346:SF26">
    <property type="entry name" value="HYDROGEN PEROXIDE-INDUCIBLE GENES ACTIVATOR"/>
    <property type="match status" value="1"/>
</dbReference>
<dbReference type="Pfam" id="PF00126">
    <property type="entry name" value="HTH_1"/>
    <property type="match status" value="1"/>
</dbReference>
<dbReference type="PRINTS" id="PR00039">
    <property type="entry name" value="HTHLYSR"/>
</dbReference>
<evidence type="ECO:0000256" key="1">
    <source>
        <dbReference type="ARBA" id="ARBA00009437"/>
    </source>
</evidence>
<sequence length="314" mass="35880">MPQSHIQPSLKQLKYFVAVAHTLNFRRASYQLHISQPTLTNQIIKLEEGLGLKLFERTRNGTMLSPDGRELLSHAEHLLQTMTEFQNVARELAQGPKTTFKLGIPPTLGPYLLPFVLPQLHQLYDKLKFYVRESAPSELHAGLYKGDYDLIISPLAGLPNDFIVEPLFTEPLKLVLSSEHPMSKDVLIEPKHLRGQRILTLEDKHHFHHQVLDICNELGAELQRDYEGTSLDTLRQMVVMGMGAAFLPGLYVHSEMHVPESLHVCEIKNKPILRQHALAWRNTSPSRVFFRELADRFRKIIKARLSHVVEVSTS</sequence>
<dbReference type="SUPFAM" id="SSF46785">
    <property type="entry name" value="Winged helix' DNA-binding domain"/>
    <property type="match status" value="1"/>
</dbReference>
<dbReference type="PROSITE" id="PS50931">
    <property type="entry name" value="HTH_LYSR"/>
    <property type="match status" value="1"/>
</dbReference>
<keyword evidence="5" id="KW-0804">Transcription</keyword>
<dbReference type="InterPro" id="IPR036388">
    <property type="entry name" value="WH-like_DNA-bd_sf"/>
</dbReference>
<dbReference type="Pfam" id="PF03466">
    <property type="entry name" value="LysR_substrate"/>
    <property type="match status" value="1"/>
</dbReference>
<dbReference type="CDD" id="cd08411">
    <property type="entry name" value="PBP2_OxyR"/>
    <property type="match status" value="1"/>
</dbReference>
<dbReference type="GO" id="GO:0003677">
    <property type="term" value="F:DNA binding"/>
    <property type="evidence" value="ECO:0007669"/>
    <property type="project" value="UniProtKB-KW"/>
</dbReference>
<comment type="similarity">
    <text evidence="1">Belongs to the LysR transcriptional regulatory family.</text>
</comment>
<gene>
    <name evidence="7" type="ORF">FX988_02320</name>
</gene>
<dbReference type="KEGG" id="pmes:FX988_02320"/>
<evidence type="ECO:0000256" key="4">
    <source>
        <dbReference type="ARBA" id="ARBA00023159"/>
    </source>
</evidence>
<evidence type="ECO:0000313" key="8">
    <source>
        <dbReference type="Proteomes" id="UP000464524"/>
    </source>
</evidence>
<evidence type="ECO:0000259" key="6">
    <source>
        <dbReference type="PROSITE" id="PS50931"/>
    </source>
</evidence>
<dbReference type="GO" id="GO:0003700">
    <property type="term" value="F:DNA-binding transcription factor activity"/>
    <property type="evidence" value="ECO:0007669"/>
    <property type="project" value="InterPro"/>
</dbReference>
<dbReference type="SUPFAM" id="SSF53850">
    <property type="entry name" value="Periplasmic binding protein-like II"/>
    <property type="match status" value="1"/>
</dbReference>
<dbReference type="RefSeq" id="WP_160179972.1">
    <property type="nucleotide sequence ID" value="NZ_CP047656.1"/>
</dbReference>
<dbReference type="EMBL" id="CP047656">
    <property type="protein sequence ID" value="QHJ12074.1"/>
    <property type="molecule type" value="Genomic_DNA"/>
</dbReference>
<keyword evidence="3" id="KW-0238">DNA-binding</keyword>
<dbReference type="FunFam" id="1.10.10.10:FF:000001">
    <property type="entry name" value="LysR family transcriptional regulator"/>
    <property type="match status" value="1"/>
</dbReference>
<protein>
    <submittedName>
        <fullName evidence="7">Hydrogen peroxide-inducible genes activator</fullName>
    </submittedName>
</protein>
<accession>A0A857JNB5</accession>
<evidence type="ECO:0000256" key="2">
    <source>
        <dbReference type="ARBA" id="ARBA00023015"/>
    </source>
</evidence>
<proteinExistence type="inferred from homology"/>
<dbReference type="Proteomes" id="UP000464524">
    <property type="component" value="Chromosome"/>
</dbReference>
<feature type="domain" description="HTH lysR-type" evidence="6">
    <location>
        <begin position="8"/>
        <end position="65"/>
    </location>
</feature>
<organism evidence="7 8">
    <name type="scientific">Paraglaciecola mesophila</name>
    <dbReference type="NCBI Taxonomy" id="197222"/>
    <lineage>
        <taxon>Bacteria</taxon>
        <taxon>Pseudomonadati</taxon>
        <taxon>Pseudomonadota</taxon>
        <taxon>Gammaproteobacteria</taxon>
        <taxon>Alteromonadales</taxon>
        <taxon>Alteromonadaceae</taxon>
        <taxon>Paraglaciecola</taxon>
    </lineage>
</organism>
<evidence type="ECO:0000256" key="5">
    <source>
        <dbReference type="ARBA" id="ARBA00023163"/>
    </source>
</evidence>
<dbReference type="AlphaFoldDB" id="A0A857JNB5"/>
<dbReference type="PANTHER" id="PTHR30346">
    <property type="entry name" value="TRANSCRIPTIONAL DUAL REGULATOR HCAR-RELATED"/>
    <property type="match status" value="1"/>
</dbReference>
<dbReference type="OrthoDB" id="9775392at2"/>
<dbReference type="GO" id="GO:0032993">
    <property type="term" value="C:protein-DNA complex"/>
    <property type="evidence" value="ECO:0007669"/>
    <property type="project" value="TreeGrafter"/>
</dbReference>
<dbReference type="InterPro" id="IPR005119">
    <property type="entry name" value="LysR_subst-bd"/>
</dbReference>